<dbReference type="PANTHER" id="PTHR33490">
    <property type="entry name" value="BLR5614 PROTEIN-RELATED"/>
    <property type="match status" value="1"/>
</dbReference>
<dbReference type="GO" id="GO:0006508">
    <property type="term" value="P:proteolysis"/>
    <property type="evidence" value="ECO:0007669"/>
    <property type="project" value="UniProtKB-KW"/>
</dbReference>
<dbReference type="Gene3D" id="3.10.620.30">
    <property type="match status" value="1"/>
</dbReference>
<dbReference type="Gene3D" id="2.60.40.2250">
    <property type="match status" value="1"/>
</dbReference>
<dbReference type="RefSeq" id="WP_092620614.1">
    <property type="nucleotide sequence ID" value="NZ_FMYK01000007.1"/>
</dbReference>
<dbReference type="SUPFAM" id="SSF54001">
    <property type="entry name" value="Cysteine proteinases"/>
    <property type="match status" value="1"/>
</dbReference>
<dbReference type="EMBL" id="FMYK01000007">
    <property type="protein sequence ID" value="SDC56691.1"/>
    <property type="molecule type" value="Genomic_DNA"/>
</dbReference>
<dbReference type="OrthoDB" id="5438043at2"/>
<dbReference type="PANTHER" id="PTHR33490:SF12">
    <property type="entry name" value="BLL5557 PROTEIN"/>
    <property type="match status" value="1"/>
</dbReference>
<dbReference type="InterPro" id="IPR038765">
    <property type="entry name" value="Papain-like_cys_pep_sf"/>
</dbReference>
<feature type="domain" description="Transglutaminase-like" evidence="1">
    <location>
        <begin position="170"/>
        <end position="231"/>
    </location>
</feature>
<accession>A0A1G6MMJ2</accession>
<protein>
    <submittedName>
        <fullName evidence="2">Transglutaminase-like enzyme, putative cysteine protease</fullName>
    </submittedName>
</protein>
<keyword evidence="2" id="KW-0378">Hydrolase</keyword>
<dbReference type="AlphaFoldDB" id="A0A1G6MMJ2"/>
<evidence type="ECO:0000313" key="3">
    <source>
        <dbReference type="Proteomes" id="UP000242317"/>
    </source>
</evidence>
<dbReference type="InterPro" id="IPR048930">
    <property type="entry name" value="Bact_transglu_N_2"/>
</dbReference>
<keyword evidence="3" id="KW-1185">Reference proteome</keyword>
<dbReference type="SMART" id="SM00460">
    <property type="entry name" value="TGc"/>
    <property type="match status" value="1"/>
</dbReference>
<reference evidence="3" key="1">
    <citation type="submission" date="2016-09" db="EMBL/GenBank/DDBJ databases">
        <authorList>
            <person name="Varghese N."/>
            <person name="Submissions S."/>
        </authorList>
    </citation>
    <scope>NUCLEOTIDE SEQUENCE [LARGE SCALE GENOMIC DNA]</scope>
    <source>
        <strain evidence="3">ANC 3699</strain>
    </source>
</reference>
<organism evidence="2 3">
    <name type="scientific">Acinetobacter marinus</name>
    <dbReference type="NCBI Taxonomy" id="281375"/>
    <lineage>
        <taxon>Bacteria</taxon>
        <taxon>Pseudomonadati</taxon>
        <taxon>Pseudomonadota</taxon>
        <taxon>Gammaproteobacteria</taxon>
        <taxon>Moraxellales</taxon>
        <taxon>Moraxellaceae</taxon>
        <taxon>Acinetobacter</taxon>
    </lineage>
</organism>
<gene>
    <name evidence="2" type="ORF">SAMN05421749_10766</name>
</gene>
<proteinExistence type="predicted"/>
<keyword evidence="2" id="KW-0645">Protease</keyword>
<name>A0A1G6MMJ2_9GAMM</name>
<evidence type="ECO:0000313" key="2">
    <source>
        <dbReference type="EMBL" id="SDC56691.1"/>
    </source>
</evidence>
<dbReference type="Pfam" id="PF01841">
    <property type="entry name" value="Transglut_core"/>
    <property type="match status" value="1"/>
</dbReference>
<dbReference type="Pfam" id="PF21295">
    <property type="entry name" value="Bact_transglu_N_2"/>
    <property type="match status" value="1"/>
</dbReference>
<evidence type="ECO:0000259" key="1">
    <source>
        <dbReference type="SMART" id="SM00460"/>
    </source>
</evidence>
<dbReference type="GO" id="GO:0008233">
    <property type="term" value="F:peptidase activity"/>
    <property type="evidence" value="ECO:0007669"/>
    <property type="project" value="UniProtKB-KW"/>
</dbReference>
<sequence length="273" mass="31233">MPTFQIDCLLEYQVHEPTEFIFQVEASKHAWQNILHEEIVISSMSKAMSEMPAIAIKHFDRDQGVNRFARLSAPAEQLFRLHYQAHVETSIPTRPIDAEENAIHLLPSETFYYLAPSRFCESDLLERMAQRTFGHIPTGYQRVQTICDWIYAHIIYESGSSDHTTSAKDILVSRAGVCRDFAHLAIAICRALDIPARFVFGYMPFYQAMPDFHAIFEVYLGQQWVLFDATKMGPIEEFVRVGTGLDAKDVPFASFFGQAELLKIQPQIHKLEA</sequence>
<dbReference type="Proteomes" id="UP000242317">
    <property type="component" value="Unassembled WGS sequence"/>
</dbReference>
<dbReference type="InterPro" id="IPR002931">
    <property type="entry name" value="Transglutaminase-like"/>
</dbReference>